<evidence type="ECO:0000256" key="6">
    <source>
        <dbReference type="SAM" id="MobiDB-lite"/>
    </source>
</evidence>
<keyword evidence="4" id="KW-0539">Nucleus</keyword>
<dbReference type="OrthoDB" id="593669at2759"/>
<evidence type="ECO:0000313" key="8">
    <source>
        <dbReference type="Proteomes" id="UP000516437"/>
    </source>
</evidence>
<keyword evidence="2" id="KW-0805">Transcription regulation</keyword>
<reference evidence="7 8" key="1">
    <citation type="journal article" date="2019" name="Plant Biotechnol. J.">
        <title>The red bayberry genome and genetic basis of sex determination.</title>
        <authorList>
            <person name="Jia H.M."/>
            <person name="Jia H.J."/>
            <person name="Cai Q.L."/>
            <person name="Wang Y."/>
            <person name="Zhao H.B."/>
            <person name="Yang W.F."/>
            <person name="Wang G.Y."/>
            <person name="Li Y.H."/>
            <person name="Zhan D.L."/>
            <person name="Shen Y.T."/>
            <person name="Niu Q.F."/>
            <person name="Chang L."/>
            <person name="Qiu J."/>
            <person name="Zhao L."/>
            <person name="Xie H.B."/>
            <person name="Fu W.Y."/>
            <person name="Jin J."/>
            <person name="Li X.W."/>
            <person name="Jiao Y."/>
            <person name="Zhou C.C."/>
            <person name="Tu T."/>
            <person name="Chai C.Y."/>
            <person name="Gao J.L."/>
            <person name="Fan L.J."/>
            <person name="van de Weg E."/>
            <person name="Wang J.Y."/>
            <person name="Gao Z.S."/>
        </authorList>
    </citation>
    <scope>NUCLEOTIDE SEQUENCE [LARGE SCALE GENOMIC DNA]</scope>
    <source>
        <tissue evidence="7">Leaves</tissue>
    </source>
</reference>
<dbReference type="AlphaFoldDB" id="A0A6A1V927"/>
<comment type="subcellular location">
    <subcellularLocation>
        <location evidence="1">Nucleus</location>
    </subcellularLocation>
</comment>
<sequence>MQASQPHRSSGMSNGLYYQPIREVEAYCLPQFPTFDHQLHHNERNPGTNFSGQNSYGRYCTLESSANVSYAIYNSPSTVSFSPNGSPMSQQDSQSYPADQRHSPDNVYGSPISGSCITDEGNDFKHKLKELETVMLGPDSFFLDSYEFQNGTNNTSLAMDSWRQIMEAISNRDIKQILIFCAKAVSDSELLMAQWLMDELRQMVSVTGEPIQRLGAYMLEGLVARLASSGSNIGKALKCKEPASAELLSYMHILYEVCPYFKFGYMSANGAIAEAMKDENRVHIIDFQISQGSQWFTLIQAFAARPGGPPHIRVTGIDDSMSAYARGGGLNIVGKRLSKFAESFKVPFEFHAAAMSGCDVQQENLGIRPGEALAVNFAFVLHHMPDESVSTQNHRDRLLRLVKSLSPKVVTLVEQESNTNTAAFYPRFLETLNYYTAMFESIDVTLPREHKERINVEQHCLAREVVNIIACEGPERVERHELLGKWRLRFKMAGFTPYPLSSLVNSTIKRLLENYCDKYRLQERDGALYLGWMNRDLVASCAWK</sequence>
<organism evidence="7 8">
    <name type="scientific">Morella rubra</name>
    <name type="common">Chinese bayberry</name>
    <dbReference type="NCBI Taxonomy" id="262757"/>
    <lineage>
        <taxon>Eukaryota</taxon>
        <taxon>Viridiplantae</taxon>
        <taxon>Streptophyta</taxon>
        <taxon>Embryophyta</taxon>
        <taxon>Tracheophyta</taxon>
        <taxon>Spermatophyta</taxon>
        <taxon>Magnoliopsida</taxon>
        <taxon>eudicotyledons</taxon>
        <taxon>Gunneridae</taxon>
        <taxon>Pentapetalae</taxon>
        <taxon>rosids</taxon>
        <taxon>fabids</taxon>
        <taxon>Fagales</taxon>
        <taxon>Myricaceae</taxon>
        <taxon>Morella</taxon>
    </lineage>
</organism>
<keyword evidence="8" id="KW-1185">Reference proteome</keyword>
<feature type="region of interest" description="Leucine repeat I (LRI)" evidence="5">
    <location>
        <begin position="172"/>
        <end position="232"/>
    </location>
</feature>
<protein>
    <submittedName>
        <fullName evidence="7">Scarecrow-like transcription factor PAT1</fullName>
    </submittedName>
</protein>
<feature type="short sequence motif" description="VHIID" evidence="5">
    <location>
        <begin position="282"/>
        <end position="286"/>
    </location>
</feature>
<feature type="region of interest" description="VHIID" evidence="5">
    <location>
        <begin position="251"/>
        <end position="316"/>
    </location>
</feature>
<feature type="region of interest" description="SAW" evidence="5">
    <location>
        <begin position="470"/>
        <end position="544"/>
    </location>
</feature>
<feature type="compositionally biased region" description="Polar residues" evidence="6">
    <location>
        <begin position="81"/>
        <end position="97"/>
    </location>
</feature>
<dbReference type="EMBL" id="RXIC02000024">
    <property type="protein sequence ID" value="KAB1208676.1"/>
    <property type="molecule type" value="Genomic_DNA"/>
</dbReference>
<proteinExistence type="inferred from homology"/>
<dbReference type="PANTHER" id="PTHR31636">
    <property type="entry name" value="OSJNBA0084A10.13 PROTEIN-RELATED"/>
    <property type="match status" value="1"/>
</dbReference>
<evidence type="ECO:0000256" key="5">
    <source>
        <dbReference type="PROSITE-ProRule" id="PRU01191"/>
    </source>
</evidence>
<evidence type="ECO:0000256" key="3">
    <source>
        <dbReference type="ARBA" id="ARBA00023163"/>
    </source>
</evidence>
<feature type="region of interest" description="Leucine repeat II (LRII)" evidence="5">
    <location>
        <begin position="332"/>
        <end position="364"/>
    </location>
</feature>
<evidence type="ECO:0000313" key="7">
    <source>
        <dbReference type="EMBL" id="KAB1208676.1"/>
    </source>
</evidence>
<dbReference type="PROSITE" id="PS50985">
    <property type="entry name" value="GRAS"/>
    <property type="match status" value="1"/>
</dbReference>
<accession>A0A6A1V927</accession>
<evidence type="ECO:0000256" key="1">
    <source>
        <dbReference type="ARBA" id="ARBA00004123"/>
    </source>
</evidence>
<feature type="region of interest" description="Disordered" evidence="6">
    <location>
        <begin position="81"/>
        <end position="112"/>
    </location>
</feature>
<gene>
    <name evidence="7" type="ORF">CJ030_MR6G006513</name>
</gene>
<dbReference type="InterPro" id="IPR005202">
    <property type="entry name" value="TF_GRAS"/>
</dbReference>
<name>A0A6A1V927_9ROSI</name>
<evidence type="ECO:0000256" key="4">
    <source>
        <dbReference type="ARBA" id="ARBA00023242"/>
    </source>
</evidence>
<dbReference type="GO" id="GO:0005634">
    <property type="term" value="C:nucleus"/>
    <property type="evidence" value="ECO:0007669"/>
    <property type="project" value="UniProtKB-SubCell"/>
</dbReference>
<keyword evidence="3" id="KW-0804">Transcription</keyword>
<comment type="caution">
    <text evidence="7">The sequence shown here is derived from an EMBL/GenBank/DDBJ whole genome shotgun (WGS) entry which is preliminary data.</text>
</comment>
<comment type="caution">
    <text evidence="5">Lacks conserved residue(s) required for the propagation of feature annotation.</text>
</comment>
<evidence type="ECO:0000256" key="2">
    <source>
        <dbReference type="ARBA" id="ARBA00023015"/>
    </source>
</evidence>
<comment type="similarity">
    <text evidence="5">Belongs to the GRAS family.</text>
</comment>
<dbReference type="Proteomes" id="UP000516437">
    <property type="component" value="Chromosome 6"/>
</dbReference>
<dbReference type="Pfam" id="PF03514">
    <property type="entry name" value="GRAS"/>
    <property type="match status" value="1"/>
</dbReference>